<keyword evidence="2" id="KW-0732">Signal</keyword>
<keyword evidence="4" id="KW-1185">Reference proteome</keyword>
<sequence length="280" mass="31929">MNSLLIFLFICVYHGYGWENRFVQLGETIASSFNLSSCWVCGGPGDWNEWPWVAQPVQPKWWLSNLSIVHDGTGVWPEDSSPWRLYSSGMGILCLNRTKQEGVYVGKSQCDWTLSLGFDCYDHPSCHTYDCSKYQGRWNHTHVKLTNHSWVRCSYQQHTGEGCKAVGQDGFFDALFLSCQRDNTASKDHVVRWYQWAWQHSNGTRVTHFNHFWSTTNSPRFGCDCAWKEGSGAWKCNYCNPDGTSIVLGGPLEAGNPLYYEEPGPEDHPETWDGPFANGQ</sequence>
<dbReference type="EMBL" id="JAHGAV010002845">
    <property type="protein sequence ID" value="KAG6921060.1"/>
    <property type="molecule type" value="Genomic_DNA"/>
</dbReference>
<organism evidence="3 4">
    <name type="scientific">Chelydra serpentina</name>
    <name type="common">Snapping turtle</name>
    <name type="synonym">Testudo serpentina</name>
    <dbReference type="NCBI Taxonomy" id="8475"/>
    <lineage>
        <taxon>Eukaryota</taxon>
        <taxon>Metazoa</taxon>
        <taxon>Chordata</taxon>
        <taxon>Craniata</taxon>
        <taxon>Vertebrata</taxon>
        <taxon>Euteleostomi</taxon>
        <taxon>Archelosauria</taxon>
        <taxon>Testudinata</taxon>
        <taxon>Testudines</taxon>
        <taxon>Cryptodira</taxon>
        <taxon>Durocryptodira</taxon>
        <taxon>Americhelydia</taxon>
        <taxon>Chelydroidea</taxon>
        <taxon>Chelydridae</taxon>
        <taxon>Chelydra</taxon>
    </lineage>
</organism>
<evidence type="ECO:0000256" key="2">
    <source>
        <dbReference type="SAM" id="SignalP"/>
    </source>
</evidence>
<evidence type="ECO:0000256" key="1">
    <source>
        <dbReference type="SAM" id="MobiDB-lite"/>
    </source>
</evidence>
<dbReference type="AlphaFoldDB" id="A0A8T1RWU8"/>
<comment type="caution">
    <text evidence="3">The sequence shown here is derived from an EMBL/GenBank/DDBJ whole genome shotgun (WGS) entry which is preliminary data.</text>
</comment>
<feature type="chain" id="PRO_5035839730" evidence="2">
    <location>
        <begin position="18"/>
        <end position="280"/>
    </location>
</feature>
<evidence type="ECO:0000313" key="4">
    <source>
        <dbReference type="Proteomes" id="UP000765507"/>
    </source>
</evidence>
<feature type="region of interest" description="Disordered" evidence="1">
    <location>
        <begin position="260"/>
        <end position="280"/>
    </location>
</feature>
<protein>
    <submittedName>
        <fullName evidence="3">Endogenous retrovirus group 3 member 1</fullName>
    </submittedName>
</protein>
<evidence type="ECO:0000313" key="3">
    <source>
        <dbReference type="EMBL" id="KAG6921060.1"/>
    </source>
</evidence>
<gene>
    <name evidence="3" type="ORF">G0U57_010651</name>
</gene>
<name>A0A8T1RWU8_CHESE</name>
<accession>A0A8T1RWU8</accession>
<dbReference type="Proteomes" id="UP000765507">
    <property type="component" value="Unassembled WGS sequence"/>
</dbReference>
<feature type="signal peptide" evidence="2">
    <location>
        <begin position="1"/>
        <end position="17"/>
    </location>
</feature>
<proteinExistence type="predicted"/>
<reference evidence="3 4" key="1">
    <citation type="journal article" date="2020" name="G3 (Bethesda)">
        <title>Draft Genome of the Common Snapping Turtle, Chelydra serpentina, a Model for Phenotypic Plasticity in Reptiles.</title>
        <authorList>
            <person name="Das D."/>
            <person name="Singh S.K."/>
            <person name="Bierstedt J."/>
            <person name="Erickson A."/>
            <person name="Galli G.L.J."/>
            <person name="Crossley D.A. 2nd"/>
            <person name="Rhen T."/>
        </authorList>
    </citation>
    <scope>NUCLEOTIDE SEQUENCE [LARGE SCALE GENOMIC DNA]</scope>
    <source>
        <strain evidence="3">KW</strain>
    </source>
</reference>